<gene>
    <name evidence="1" type="ORF">I7I53_03864</name>
</gene>
<reference evidence="1" key="1">
    <citation type="submission" date="2021-01" db="EMBL/GenBank/DDBJ databases">
        <title>Chromosome-level genome assembly of a human fungal pathogen reveals clustering of transcriptionally co-regulated genes.</title>
        <authorList>
            <person name="Voorhies M."/>
            <person name="Cohen S."/>
            <person name="Shea T.P."/>
            <person name="Petrus S."/>
            <person name="Munoz J.F."/>
            <person name="Poplawski S."/>
            <person name="Goldman W.E."/>
            <person name="Michael T."/>
            <person name="Cuomo C.A."/>
            <person name="Sil A."/>
            <person name="Beyhan S."/>
        </authorList>
    </citation>
    <scope>NUCLEOTIDE SEQUENCE</scope>
    <source>
        <strain evidence="1">H88</strain>
    </source>
</reference>
<name>A0A8A1LV99_AJEC8</name>
<dbReference type="Proteomes" id="UP000663419">
    <property type="component" value="Chromosome 4"/>
</dbReference>
<dbReference type="EMBL" id="CP069105">
    <property type="protein sequence ID" value="QSS55867.1"/>
    <property type="molecule type" value="Genomic_DNA"/>
</dbReference>
<accession>A0A8A1LV99</accession>
<organism evidence="1 2">
    <name type="scientific">Ajellomyces capsulatus (strain H88)</name>
    <name type="common">Darling's disease fungus</name>
    <name type="synonym">Histoplasma capsulatum</name>
    <dbReference type="NCBI Taxonomy" id="544711"/>
    <lineage>
        <taxon>Eukaryota</taxon>
        <taxon>Fungi</taxon>
        <taxon>Dikarya</taxon>
        <taxon>Ascomycota</taxon>
        <taxon>Pezizomycotina</taxon>
        <taxon>Eurotiomycetes</taxon>
        <taxon>Eurotiomycetidae</taxon>
        <taxon>Onygenales</taxon>
        <taxon>Ajellomycetaceae</taxon>
        <taxon>Histoplasma</taxon>
    </lineage>
</organism>
<sequence>MKHLRKLALFSLCFSFREFERKAASGIQKEKKYSNRKPTNQYRSVSIITMSITSDWSQQRDVTLMRVKGTINPIKKGLLPFFLSPSPWASGTGSADTSWLAAQCQS</sequence>
<protein>
    <submittedName>
        <fullName evidence="1">Uncharacterized protein</fullName>
    </submittedName>
</protein>
<evidence type="ECO:0000313" key="2">
    <source>
        <dbReference type="Proteomes" id="UP000663419"/>
    </source>
</evidence>
<dbReference type="AlphaFoldDB" id="A0A8A1LV99"/>
<dbReference type="VEuPathDB" id="FungiDB:I7I53_03864"/>
<proteinExistence type="predicted"/>
<evidence type="ECO:0000313" key="1">
    <source>
        <dbReference type="EMBL" id="QSS55867.1"/>
    </source>
</evidence>